<name>A0A167VV68_9AGAM</name>
<sequence length="234" mass="24541">MYCPRANKLLPTTKFSILVQVLSPSPDPSEASALTELTLGFSVNTSTRERSNLPDLIQSVLPSITLDLLDPPPSGAAISTSGDTPNSPPSTARIIDGSLVAVGNPAVEVTSELAILMATAMALGAYRSDIDQTIYWDGSGKPITTRTSITIDFSNTWQPEMSAYVPVPGMPLDEAVRLLLAGVVPRSQGAPESPPSFSGTRSSSPVDDSLCDACLAKALISSTLDCDCILEENS</sequence>
<organism evidence="2 4">
    <name type="scientific">Athelia psychrophila</name>
    <dbReference type="NCBI Taxonomy" id="1759441"/>
    <lineage>
        <taxon>Eukaryota</taxon>
        <taxon>Fungi</taxon>
        <taxon>Dikarya</taxon>
        <taxon>Basidiomycota</taxon>
        <taxon>Agaricomycotina</taxon>
        <taxon>Agaricomycetes</taxon>
        <taxon>Agaricomycetidae</taxon>
        <taxon>Atheliales</taxon>
        <taxon>Atheliaceae</taxon>
        <taxon>Athelia</taxon>
    </lineage>
</organism>
<dbReference type="AlphaFoldDB" id="A0A167VV68"/>
<dbReference type="EMBL" id="KV417841">
    <property type="protein sequence ID" value="KZP05406.1"/>
    <property type="molecule type" value="Genomic_DNA"/>
</dbReference>
<proteinExistence type="predicted"/>
<feature type="region of interest" description="Disordered" evidence="1">
    <location>
        <begin position="186"/>
        <end position="205"/>
    </location>
</feature>
<protein>
    <submittedName>
        <fullName evidence="2">Uncharacterized protein</fullName>
    </submittedName>
</protein>
<evidence type="ECO:0000256" key="1">
    <source>
        <dbReference type="SAM" id="MobiDB-lite"/>
    </source>
</evidence>
<gene>
    <name evidence="3" type="ORF">FIBSPDRAFT_901027</name>
    <name evidence="2" type="ORF">FIBSPDRAFT_903526</name>
</gene>
<evidence type="ECO:0000313" key="4">
    <source>
        <dbReference type="Proteomes" id="UP000076532"/>
    </source>
</evidence>
<reference evidence="2 4" key="1">
    <citation type="journal article" date="2016" name="Mol. Biol. Evol.">
        <title>Comparative Genomics of Early-Diverging Mushroom-Forming Fungi Provides Insights into the Origins of Lignocellulose Decay Capabilities.</title>
        <authorList>
            <person name="Nagy L.G."/>
            <person name="Riley R."/>
            <person name="Tritt A."/>
            <person name="Adam C."/>
            <person name="Daum C."/>
            <person name="Floudas D."/>
            <person name="Sun H."/>
            <person name="Yadav J.S."/>
            <person name="Pangilinan J."/>
            <person name="Larsson K.H."/>
            <person name="Matsuura K."/>
            <person name="Barry K."/>
            <person name="Labutti K."/>
            <person name="Kuo R."/>
            <person name="Ohm R.A."/>
            <person name="Bhattacharya S.S."/>
            <person name="Shirouzu T."/>
            <person name="Yoshinaga Y."/>
            <person name="Martin F.M."/>
            <person name="Grigoriev I.V."/>
            <person name="Hibbett D.S."/>
        </authorList>
    </citation>
    <scope>NUCLEOTIDE SEQUENCE [LARGE SCALE GENOMIC DNA]</scope>
    <source>
        <strain evidence="2 4">CBS 109695</strain>
    </source>
</reference>
<feature type="compositionally biased region" description="Low complexity" evidence="1">
    <location>
        <begin position="195"/>
        <end position="205"/>
    </location>
</feature>
<keyword evidence="4" id="KW-1185">Reference proteome</keyword>
<dbReference type="EMBL" id="KV417715">
    <property type="protein sequence ID" value="KZP08703.1"/>
    <property type="molecule type" value="Genomic_DNA"/>
</dbReference>
<dbReference type="Proteomes" id="UP000076532">
    <property type="component" value="Unassembled WGS sequence"/>
</dbReference>
<evidence type="ECO:0000313" key="2">
    <source>
        <dbReference type="EMBL" id="KZP05406.1"/>
    </source>
</evidence>
<accession>A0A167VV68</accession>
<evidence type="ECO:0000313" key="3">
    <source>
        <dbReference type="EMBL" id="KZP08703.1"/>
    </source>
</evidence>